<gene>
    <name evidence="2" type="ORF">ABOD76_16140</name>
</gene>
<proteinExistence type="predicted"/>
<sequence length="203" mass="21490">MSAVPSRPDAVLRPPLWSALLLNLPLPGSGLTLLNRPWWHACWLLLQTLSLLAATRLLPERPALAVTLPLLVWLALQLHTAAVHRQTSAGLAPAGGTWPLILGLGVLWVALLAAVLPGLLAARTAQVSNPDAQYLQQVIIAAGVVAITGQDPSGPCDALAGQESLLPPMPEHFARCTVDGHDLDNPAVTATLKDGSTLRWPER</sequence>
<name>A0AAU7U8V3_9DEIO</name>
<dbReference type="RefSeq" id="WP_350242994.1">
    <property type="nucleotide sequence ID" value="NZ_CP158299.1"/>
</dbReference>
<dbReference type="EMBL" id="CP158299">
    <property type="protein sequence ID" value="XBV84957.1"/>
    <property type="molecule type" value="Genomic_DNA"/>
</dbReference>
<accession>A0AAU7U8V3</accession>
<feature type="transmembrane region" description="Helical" evidence="1">
    <location>
        <begin position="62"/>
        <end position="80"/>
    </location>
</feature>
<dbReference type="AlphaFoldDB" id="A0AAU7U8V3"/>
<feature type="transmembrane region" description="Helical" evidence="1">
    <location>
        <begin position="100"/>
        <end position="122"/>
    </location>
</feature>
<protein>
    <submittedName>
        <fullName evidence="2">Uncharacterized protein</fullName>
    </submittedName>
</protein>
<feature type="transmembrane region" description="Helical" evidence="1">
    <location>
        <begin position="38"/>
        <end position="55"/>
    </location>
</feature>
<evidence type="ECO:0000313" key="2">
    <source>
        <dbReference type="EMBL" id="XBV84957.1"/>
    </source>
</evidence>
<dbReference type="KEGG" id="dsc:ABOD76_16140"/>
<keyword evidence="1" id="KW-1133">Transmembrane helix</keyword>
<keyword evidence="1" id="KW-0812">Transmembrane</keyword>
<organism evidence="2">
    <name type="scientific">Deinococcus sonorensis KR-87</name>
    <dbReference type="NCBI Taxonomy" id="694439"/>
    <lineage>
        <taxon>Bacteria</taxon>
        <taxon>Thermotogati</taxon>
        <taxon>Deinococcota</taxon>
        <taxon>Deinococci</taxon>
        <taxon>Deinococcales</taxon>
        <taxon>Deinococcaceae</taxon>
        <taxon>Deinococcus</taxon>
    </lineage>
</organism>
<reference evidence="2" key="1">
    <citation type="submission" date="2024-06" db="EMBL/GenBank/DDBJ databases">
        <title>Draft Genome Sequence of Deinococcus sonorensis Type Strain KR-87, a Biofilm Producing Representative of the Genus Deinococcus.</title>
        <authorList>
            <person name="Boren L.S."/>
            <person name="Grosso R.A."/>
            <person name="Hugenberg-Cox A.N."/>
            <person name="Hill J.T.E."/>
            <person name="Albert C.M."/>
            <person name="Tuohy J.M."/>
        </authorList>
    </citation>
    <scope>NUCLEOTIDE SEQUENCE</scope>
    <source>
        <strain evidence="2">KR-87</strain>
    </source>
</reference>
<keyword evidence="1" id="KW-0472">Membrane</keyword>
<evidence type="ECO:0000256" key="1">
    <source>
        <dbReference type="SAM" id="Phobius"/>
    </source>
</evidence>